<organism evidence="1 2">
    <name type="scientific">Achromobacter deleyi</name>
    <dbReference type="NCBI Taxonomy" id="1353891"/>
    <lineage>
        <taxon>Bacteria</taxon>
        <taxon>Pseudomonadati</taxon>
        <taxon>Pseudomonadota</taxon>
        <taxon>Betaproteobacteria</taxon>
        <taxon>Burkholderiales</taxon>
        <taxon>Alcaligenaceae</taxon>
        <taxon>Achromobacter</taxon>
    </lineage>
</organism>
<dbReference type="Proteomes" id="UP000494111">
    <property type="component" value="Unassembled WGS sequence"/>
</dbReference>
<name>A0A6S6ZC28_9BURK</name>
<sequence>METVSFYDADGRIVGVMSAPHDCIVATGQHNQQQWAEGVSDPELHYVTQGVVTLRPENPALLDGRSLSRLPVPSVISIRGVDYPCDESVAELAFDQPGVYHVIVRAWPYLNKEFTVENPAL</sequence>
<dbReference type="EMBL" id="CADIJO010000003">
    <property type="protein sequence ID" value="CAB3670984.1"/>
    <property type="molecule type" value="Genomic_DNA"/>
</dbReference>
<gene>
    <name evidence="1" type="ORF">LMG3458_01092</name>
</gene>
<evidence type="ECO:0000313" key="2">
    <source>
        <dbReference type="Proteomes" id="UP000494111"/>
    </source>
</evidence>
<reference evidence="1 2" key="1">
    <citation type="submission" date="2020-04" db="EMBL/GenBank/DDBJ databases">
        <authorList>
            <person name="De Canck E."/>
        </authorList>
    </citation>
    <scope>NUCLEOTIDE SEQUENCE [LARGE SCALE GENOMIC DNA]</scope>
    <source>
        <strain evidence="1 2">LMG 3458</strain>
    </source>
</reference>
<dbReference type="RefSeq" id="WP_175191735.1">
    <property type="nucleotide sequence ID" value="NZ_CADIJO010000003.1"/>
</dbReference>
<dbReference type="AlphaFoldDB" id="A0A6S6ZC28"/>
<protein>
    <submittedName>
        <fullName evidence="1">Uncharacterized protein</fullName>
    </submittedName>
</protein>
<evidence type="ECO:0000313" key="1">
    <source>
        <dbReference type="EMBL" id="CAB3670984.1"/>
    </source>
</evidence>
<proteinExistence type="predicted"/>
<accession>A0A6S6ZC28</accession>